<evidence type="ECO:0000313" key="4">
    <source>
        <dbReference type="Proteomes" id="UP000187941"/>
    </source>
</evidence>
<keyword evidence="1" id="KW-0472">Membrane</keyword>
<feature type="domain" description="DUF3592" evidence="2">
    <location>
        <begin position="43"/>
        <end position="114"/>
    </location>
</feature>
<sequence>MTGKDKAWLGFCLLFAGVGTLFAIIAYRSWDNTYSIVRNGIQTQGVVIENRYKERINLKSRSTAMAPVVQFRTADGMSITYYSQTYTSPVQAEVGETVSIWYMPNNPQEATLEGVDAWLLPVVFGIFGVVFGLIGYSNLLPLLLSTRKNRSATHSS</sequence>
<dbReference type="EMBL" id="CP014263">
    <property type="protein sequence ID" value="AQG79596.1"/>
    <property type="molecule type" value="Genomic_DNA"/>
</dbReference>
<evidence type="ECO:0000313" key="3">
    <source>
        <dbReference type="EMBL" id="AQG79596.1"/>
    </source>
</evidence>
<feature type="transmembrane region" description="Helical" evidence="1">
    <location>
        <begin position="7"/>
        <end position="27"/>
    </location>
</feature>
<reference evidence="3 4" key="1">
    <citation type="submission" date="2016-01" db="EMBL/GenBank/DDBJ databases">
        <authorList>
            <person name="Oliw E.H."/>
        </authorList>
    </citation>
    <scope>NUCLEOTIDE SEQUENCE [LARGE SCALE GENOMIC DNA]</scope>
    <source>
        <strain evidence="3 4">DY10</strain>
    </source>
</reference>
<dbReference type="AlphaFoldDB" id="A0A1P9WW39"/>
<dbReference type="InterPro" id="IPR021994">
    <property type="entry name" value="DUF3592"/>
</dbReference>
<evidence type="ECO:0000259" key="2">
    <source>
        <dbReference type="Pfam" id="PF12158"/>
    </source>
</evidence>
<dbReference type="RefSeq" id="WP_077131030.1">
    <property type="nucleotide sequence ID" value="NZ_CP014263.1"/>
</dbReference>
<proteinExistence type="predicted"/>
<feature type="transmembrane region" description="Helical" evidence="1">
    <location>
        <begin position="118"/>
        <end position="144"/>
    </location>
</feature>
<name>A0A1P9WW39_9BACT</name>
<keyword evidence="1" id="KW-1133">Transmembrane helix</keyword>
<organism evidence="3 4">
    <name type="scientific">Spirosoma montaniterrae</name>
    <dbReference type="NCBI Taxonomy" id="1178516"/>
    <lineage>
        <taxon>Bacteria</taxon>
        <taxon>Pseudomonadati</taxon>
        <taxon>Bacteroidota</taxon>
        <taxon>Cytophagia</taxon>
        <taxon>Cytophagales</taxon>
        <taxon>Cytophagaceae</taxon>
        <taxon>Spirosoma</taxon>
    </lineage>
</organism>
<keyword evidence="4" id="KW-1185">Reference proteome</keyword>
<dbReference type="STRING" id="1178516.AWR27_09820"/>
<gene>
    <name evidence="3" type="ORF">AWR27_09820</name>
</gene>
<evidence type="ECO:0000256" key="1">
    <source>
        <dbReference type="SAM" id="Phobius"/>
    </source>
</evidence>
<accession>A0A1P9WW39</accession>
<dbReference type="OrthoDB" id="2242169at2"/>
<protein>
    <recommendedName>
        <fullName evidence="2">DUF3592 domain-containing protein</fullName>
    </recommendedName>
</protein>
<dbReference type="KEGG" id="smon:AWR27_09820"/>
<dbReference type="Proteomes" id="UP000187941">
    <property type="component" value="Chromosome"/>
</dbReference>
<dbReference type="Pfam" id="PF12158">
    <property type="entry name" value="DUF3592"/>
    <property type="match status" value="1"/>
</dbReference>
<keyword evidence="1" id="KW-0812">Transmembrane</keyword>